<dbReference type="Gene3D" id="3.40.960.10">
    <property type="entry name" value="VSR Endonuclease"/>
    <property type="match status" value="1"/>
</dbReference>
<sequence>MTDTITMPAESFSLESLTVLKHRRIAACTELQSRTRRRLVFARSEALELLAIEKPLEPPSERRRAEADVVVASTDAKTRLNGVRFLTWHGPLATIAVGRTLECTTPVCTWAHYAGILSLDELIVLGESMMRRNMRLTRAEYAEFVAYMDRAEDAGQFLGSRNCRRALNLMREGTDSSQETRTRLALMRYGLPEPLVNHPVLLSTGRTVLTDMAYPEARIAIEYDGGYHRFSSAQVLKDDKRREALERDEWIYVKATRLDLQDETGEGELAQRVASAFERVLGIPVPLTARMTAQQLCDGRRTRRKPIWERVPRQAWAARWAHQ</sequence>
<accession>A0A7Y0F541</accession>
<name>A0A7Y0F541_9BIFI</name>
<reference evidence="1 2" key="1">
    <citation type="submission" date="2020-02" db="EMBL/GenBank/DDBJ databases">
        <title>Characterization of phylogenetic diversity of novel bifidobacterial species isolated in Czech ZOOs.</title>
        <authorList>
            <person name="Lugli G.A."/>
            <person name="Vera N.B."/>
            <person name="Ventura M."/>
        </authorList>
    </citation>
    <scope>NUCLEOTIDE SEQUENCE [LARGE SCALE GENOMIC DNA]</scope>
    <source>
        <strain evidence="1 2">DSM 109958</strain>
    </source>
</reference>
<dbReference type="AlphaFoldDB" id="A0A7Y0F541"/>
<gene>
    <name evidence="1" type="ORF">G1C96_1863</name>
</gene>
<protein>
    <recommendedName>
        <fullName evidence="3">DUF559 domain-containing protein</fullName>
    </recommendedName>
</protein>
<comment type="caution">
    <text evidence="1">The sequence shown here is derived from an EMBL/GenBank/DDBJ whole genome shotgun (WGS) entry which is preliminary data.</text>
</comment>
<dbReference type="Proteomes" id="UP000588277">
    <property type="component" value="Unassembled WGS sequence"/>
</dbReference>
<dbReference type="RefSeq" id="WP_169276356.1">
    <property type="nucleotide sequence ID" value="NZ_JAAIIH010000021.1"/>
</dbReference>
<evidence type="ECO:0008006" key="3">
    <source>
        <dbReference type="Google" id="ProtNLM"/>
    </source>
</evidence>
<evidence type="ECO:0000313" key="1">
    <source>
        <dbReference type="EMBL" id="NMN01277.1"/>
    </source>
</evidence>
<organism evidence="1 2">
    <name type="scientific">Bifidobacterium moraviense</name>
    <dbReference type="NCBI Taxonomy" id="2675323"/>
    <lineage>
        <taxon>Bacteria</taxon>
        <taxon>Bacillati</taxon>
        <taxon>Actinomycetota</taxon>
        <taxon>Actinomycetes</taxon>
        <taxon>Bifidobacteriales</taxon>
        <taxon>Bifidobacteriaceae</taxon>
        <taxon>Bifidobacterium</taxon>
    </lineage>
</organism>
<keyword evidence="2" id="KW-1185">Reference proteome</keyword>
<evidence type="ECO:0000313" key="2">
    <source>
        <dbReference type="Proteomes" id="UP000588277"/>
    </source>
</evidence>
<proteinExistence type="predicted"/>
<dbReference type="EMBL" id="JAAIIH010000021">
    <property type="protein sequence ID" value="NMN01277.1"/>
    <property type="molecule type" value="Genomic_DNA"/>
</dbReference>